<evidence type="ECO:0000259" key="5">
    <source>
        <dbReference type="SMART" id="SM01011"/>
    </source>
</evidence>
<evidence type="ECO:0000256" key="2">
    <source>
        <dbReference type="ARBA" id="ARBA00022723"/>
    </source>
</evidence>
<comment type="caution">
    <text evidence="6">The sequence shown here is derived from an EMBL/GenBank/DDBJ whole genome shotgun (WGS) entry which is preliminary data.</text>
</comment>
<dbReference type="EC" id="3.4.13.9" evidence="6"/>
<keyword evidence="7" id="KW-1185">Reference proteome</keyword>
<dbReference type="Gene3D" id="3.90.230.10">
    <property type="entry name" value="Creatinase/methionine aminopeptidase superfamily"/>
    <property type="match status" value="1"/>
</dbReference>
<evidence type="ECO:0000313" key="7">
    <source>
        <dbReference type="Proteomes" id="UP001281761"/>
    </source>
</evidence>
<evidence type="ECO:0000313" key="6">
    <source>
        <dbReference type="EMBL" id="KAK2958053.1"/>
    </source>
</evidence>
<dbReference type="Gene3D" id="3.40.350.10">
    <property type="entry name" value="Creatinase/prolidase N-terminal domain"/>
    <property type="match status" value="1"/>
</dbReference>
<dbReference type="Pfam" id="PF05195">
    <property type="entry name" value="AMP_N"/>
    <property type="match status" value="1"/>
</dbReference>
<dbReference type="SMART" id="SM01011">
    <property type="entry name" value="AMP_N"/>
    <property type="match status" value="1"/>
</dbReference>
<evidence type="ECO:0000256" key="3">
    <source>
        <dbReference type="ARBA" id="ARBA00022801"/>
    </source>
</evidence>
<keyword evidence="2" id="KW-0479">Metal-binding</keyword>
<name>A0ABQ9Y2T6_9EUKA</name>
<comment type="cofactor">
    <cofactor evidence="1">
        <name>Mn(2+)</name>
        <dbReference type="ChEBI" id="CHEBI:29035"/>
    </cofactor>
</comment>
<sequence length="470" mass="53670">MSIGPDLMNYSVFQGNREHALTFIKHLGGVAIFRSFPPVSRPGTDFESPLRQESNFYYLTGCEDEDAYFVWDIVDNVYHVFFTIPPEDAKTWMKVEDLPEKKKFGITNFHDISELKPIIQTILAKKHHPIHILDFQCEKQVREECGIPQDVPISNADLSYFMGEARVIKTPAEIELMKVASAENATCFIETIKRAKVGMTETDLQAYWQYFAYKHGTRGFHYAFYPIFSFDKNASFLHHYAEDNQPSKEDTMCLLDAGTSYRLYSADVTRTFPLSGKFTDRQKRIYNYVLEAQESAIKMVKPEVNYEDLHWQAMRVIGNGLIKEGIIVNVKDVDEAIEKDLVSVFFSHGIGHHLGLDTHDVGGYPRGVERIQKPGFARLRTRRVLKEGMIVTVEPGCYFNELLIETALADPVKKNHLNAEVCRSFYDFGGVRIEDDIVVTKDGFYDLTNVPKSVEDVEALIASGKDLPRI</sequence>
<dbReference type="InterPro" id="IPR036005">
    <property type="entry name" value="Creatinase/aminopeptidase-like"/>
</dbReference>
<dbReference type="InterPro" id="IPR000994">
    <property type="entry name" value="Pept_M24"/>
</dbReference>
<evidence type="ECO:0000256" key="4">
    <source>
        <dbReference type="ARBA" id="ARBA00023211"/>
    </source>
</evidence>
<dbReference type="PANTHER" id="PTHR43226:SF1">
    <property type="entry name" value="XAA-PRO DIPEPTIDASE"/>
    <property type="match status" value="1"/>
</dbReference>
<keyword evidence="3 6" id="KW-0378">Hydrolase</keyword>
<dbReference type="PANTHER" id="PTHR43226">
    <property type="entry name" value="XAA-PRO AMINOPEPTIDASE 3"/>
    <property type="match status" value="1"/>
</dbReference>
<dbReference type="InterPro" id="IPR052433">
    <property type="entry name" value="X-Pro_dipept-like"/>
</dbReference>
<keyword evidence="6" id="KW-0224">Dipeptidase</keyword>
<proteinExistence type="predicted"/>
<dbReference type="GO" id="GO:0102009">
    <property type="term" value="F:proline dipeptidase activity"/>
    <property type="evidence" value="ECO:0007669"/>
    <property type="project" value="UniProtKB-EC"/>
</dbReference>
<organism evidence="6 7">
    <name type="scientific">Blattamonas nauphoetae</name>
    <dbReference type="NCBI Taxonomy" id="2049346"/>
    <lineage>
        <taxon>Eukaryota</taxon>
        <taxon>Metamonada</taxon>
        <taxon>Preaxostyla</taxon>
        <taxon>Oxymonadida</taxon>
        <taxon>Blattamonas</taxon>
    </lineage>
</organism>
<gene>
    <name evidence="6" type="ORF">BLNAU_6979</name>
</gene>
<dbReference type="InterPro" id="IPR007865">
    <property type="entry name" value="Aminopep_P_N"/>
</dbReference>
<dbReference type="Proteomes" id="UP001281761">
    <property type="component" value="Unassembled WGS sequence"/>
</dbReference>
<feature type="domain" description="Aminopeptidase P N-terminal" evidence="5">
    <location>
        <begin position="8"/>
        <end position="140"/>
    </location>
</feature>
<accession>A0ABQ9Y2T6</accession>
<keyword evidence="6" id="KW-0645">Protease</keyword>
<dbReference type="SUPFAM" id="SSF53092">
    <property type="entry name" value="Creatinase/prolidase N-terminal domain"/>
    <property type="match status" value="1"/>
</dbReference>
<keyword evidence="4" id="KW-0464">Manganese</keyword>
<dbReference type="Pfam" id="PF00557">
    <property type="entry name" value="Peptidase_M24"/>
    <property type="match status" value="1"/>
</dbReference>
<reference evidence="6 7" key="1">
    <citation type="journal article" date="2022" name="bioRxiv">
        <title>Genomics of Preaxostyla Flagellates Illuminates Evolutionary Transitions and the Path Towards Mitochondrial Loss.</title>
        <authorList>
            <person name="Novak L.V.F."/>
            <person name="Treitli S.C."/>
            <person name="Pyrih J."/>
            <person name="Halakuc P."/>
            <person name="Pipaliya S.V."/>
            <person name="Vacek V."/>
            <person name="Brzon O."/>
            <person name="Soukal P."/>
            <person name="Eme L."/>
            <person name="Dacks J.B."/>
            <person name="Karnkowska A."/>
            <person name="Elias M."/>
            <person name="Hampl V."/>
        </authorList>
    </citation>
    <scope>NUCLEOTIDE SEQUENCE [LARGE SCALE GENOMIC DNA]</scope>
    <source>
        <strain evidence="6">NAU3</strain>
        <tissue evidence="6">Gut</tissue>
    </source>
</reference>
<evidence type="ECO:0000256" key="1">
    <source>
        <dbReference type="ARBA" id="ARBA00001936"/>
    </source>
</evidence>
<dbReference type="CDD" id="cd01087">
    <property type="entry name" value="Prolidase"/>
    <property type="match status" value="1"/>
</dbReference>
<dbReference type="InterPro" id="IPR029149">
    <property type="entry name" value="Creatin/AminoP/Spt16_N"/>
</dbReference>
<dbReference type="SUPFAM" id="SSF55920">
    <property type="entry name" value="Creatinase/aminopeptidase"/>
    <property type="match status" value="1"/>
</dbReference>
<dbReference type="EMBL" id="JARBJD010000041">
    <property type="protein sequence ID" value="KAK2958053.1"/>
    <property type="molecule type" value="Genomic_DNA"/>
</dbReference>
<protein>
    <submittedName>
        <fullName evidence="6">Xaa-Pro dipeptidase</fullName>
        <ecNumber evidence="6">3.4.13.9</ecNumber>
    </submittedName>
</protein>